<protein>
    <recommendedName>
        <fullName evidence="3">C-type lectin domain-containing protein</fullName>
    </recommendedName>
</protein>
<gene>
    <name evidence="1" type="ORF">PoB_002126100</name>
</gene>
<reference evidence="1 2" key="1">
    <citation type="journal article" date="2021" name="Elife">
        <title>Chloroplast acquisition without the gene transfer in kleptoplastic sea slugs, Plakobranchus ocellatus.</title>
        <authorList>
            <person name="Maeda T."/>
            <person name="Takahashi S."/>
            <person name="Yoshida T."/>
            <person name="Shimamura S."/>
            <person name="Takaki Y."/>
            <person name="Nagai Y."/>
            <person name="Toyoda A."/>
            <person name="Suzuki Y."/>
            <person name="Arimoto A."/>
            <person name="Ishii H."/>
            <person name="Satoh N."/>
            <person name="Nishiyama T."/>
            <person name="Hasebe M."/>
            <person name="Maruyama T."/>
            <person name="Minagawa J."/>
            <person name="Obokata J."/>
            <person name="Shigenobu S."/>
        </authorList>
    </citation>
    <scope>NUCLEOTIDE SEQUENCE [LARGE SCALE GENOMIC DNA]</scope>
</reference>
<name>A0AAV3ZFT1_9GAST</name>
<sequence length="130" mass="13821">MASRSIIIVCFAEARCPRGWITAGSGNTATCYQLFSGLRKNFNAAHAYCRTQGGYIARDTTAAIHNKIKRYIVNAAKSSTHPNSFWLGLTGGIGGTVDSGSALRSAGITLLRDRAPPPTPWPNGGPESPR</sequence>
<proteinExistence type="predicted"/>
<dbReference type="SUPFAM" id="SSF56436">
    <property type="entry name" value="C-type lectin-like"/>
    <property type="match status" value="1"/>
</dbReference>
<keyword evidence="2" id="KW-1185">Reference proteome</keyword>
<accession>A0AAV3ZFT1</accession>
<evidence type="ECO:0008006" key="3">
    <source>
        <dbReference type="Google" id="ProtNLM"/>
    </source>
</evidence>
<dbReference type="CDD" id="cd00037">
    <property type="entry name" value="CLECT"/>
    <property type="match status" value="1"/>
</dbReference>
<organism evidence="1 2">
    <name type="scientific">Plakobranchus ocellatus</name>
    <dbReference type="NCBI Taxonomy" id="259542"/>
    <lineage>
        <taxon>Eukaryota</taxon>
        <taxon>Metazoa</taxon>
        <taxon>Spiralia</taxon>
        <taxon>Lophotrochozoa</taxon>
        <taxon>Mollusca</taxon>
        <taxon>Gastropoda</taxon>
        <taxon>Heterobranchia</taxon>
        <taxon>Euthyneura</taxon>
        <taxon>Panpulmonata</taxon>
        <taxon>Sacoglossa</taxon>
        <taxon>Placobranchoidea</taxon>
        <taxon>Plakobranchidae</taxon>
        <taxon>Plakobranchus</taxon>
    </lineage>
</organism>
<comment type="caution">
    <text evidence="1">The sequence shown here is derived from an EMBL/GenBank/DDBJ whole genome shotgun (WGS) entry which is preliminary data.</text>
</comment>
<dbReference type="InterPro" id="IPR016186">
    <property type="entry name" value="C-type_lectin-like/link_sf"/>
</dbReference>
<dbReference type="InterPro" id="IPR016187">
    <property type="entry name" value="CTDL_fold"/>
</dbReference>
<dbReference type="Gene3D" id="3.10.100.10">
    <property type="entry name" value="Mannose-Binding Protein A, subunit A"/>
    <property type="match status" value="1"/>
</dbReference>
<dbReference type="AlphaFoldDB" id="A0AAV3ZFT1"/>
<dbReference type="EMBL" id="BLXT01002468">
    <property type="protein sequence ID" value="GFN94755.1"/>
    <property type="molecule type" value="Genomic_DNA"/>
</dbReference>
<dbReference type="Proteomes" id="UP000735302">
    <property type="component" value="Unassembled WGS sequence"/>
</dbReference>
<evidence type="ECO:0000313" key="2">
    <source>
        <dbReference type="Proteomes" id="UP000735302"/>
    </source>
</evidence>
<evidence type="ECO:0000313" key="1">
    <source>
        <dbReference type="EMBL" id="GFN94755.1"/>
    </source>
</evidence>